<keyword evidence="11" id="KW-1185">Reference proteome</keyword>
<keyword evidence="7" id="KW-0030">Aminoacyl-tRNA synthetase</keyword>
<keyword evidence="5" id="KW-0067">ATP-binding</keyword>
<dbReference type="Gene3D" id="3.30.930.10">
    <property type="entry name" value="Bira Bifunctional Protein, Domain 2"/>
    <property type="match status" value="1"/>
</dbReference>
<dbReference type="NCBIfam" id="NF003211">
    <property type="entry name" value="PRK04173.1"/>
    <property type="match status" value="1"/>
</dbReference>
<evidence type="ECO:0000256" key="1">
    <source>
        <dbReference type="ARBA" id="ARBA00012829"/>
    </source>
</evidence>
<protein>
    <recommendedName>
        <fullName evidence="1">glycine--tRNA ligase</fullName>
        <ecNumber evidence="1">6.1.1.14</ecNumber>
    </recommendedName>
    <alternativeName>
        <fullName evidence="8">Diadenosine tetraphosphate synthetase</fullName>
    </alternativeName>
</protein>
<dbReference type="Gene3D" id="3.40.50.800">
    <property type="entry name" value="Anticodon-binding domain"/>
    <property type="match status" value="1"/>
</dbReference>
<dbReference type="GO" id="GO:0044281">
    <property type="term" value="P:small molecule metabolic process"/>
    <property type="evidence" value="ECO:0007669"/>
    <property type="project" value="UniProtKB-ARBA"/>
</dbReference>
<dbReference type="GO" id="GO:0005524">
    <property type="term" value="F:ATP binding"/>
    <property type="evidence" value="ECO:0007669"/>
    <property type="project" value="UniProtKB-KW"/>
</dbReference>
<dbReference type="GeneID" id="42797940"/>
<proteinExistence type="predicted"/>
<dbReference type="Pfam" id="PF03129">
    <property type="entry name" value="HGTP_anticodon"/>
    <property type="match status" value="1"/>
</dbReference>
<evidence type="ECO:0000256" key="3">
    <source>
        <dbReference type="ARBA" id="ARBA00022598"/>
    </source>
</evidence>
<dbReference type="Gene3D" id="3.30.40.230">
    <property type="match status" value="1"/>
</dbReference>
<dbReference type="GO" id="GO:0004820">
    <property type="term" value="F:glycine-tRNA ligase activity"/>
    <property type="evidence" value="ECO:0007669"/>
    <property type="project" value="UniProtKB-EC"/>
</dbReference>
<dbReference type="RefSeq" id="WP_156005278.1">
    <property type="nucleotide sequence ID" value="NZ_CP045483.1"/>
</dbReference>
<dbReference type="PROSITE" id="PS50862">
    <property type="entry name" value="AA_TRNA_LIGASE_II"/>
    <property type="match status" value="1"/>
</dbReference>
<dbReference type="FunFam" id="3.40.50.800:FF:000002">
    <property type="entry name" value="Glycine--tRNA ligase"/>
    <property type="match status" value="1"/>
</dbReference>
<dbReference type="InterPro" id="IPR006195">
    <property type="entry name" value="aa-tRNA-synth_II"/>
</dbReference>
<accession>A0A650CMK2</accession>
<evidence type="ECO:0000256" key="5">
    <source>
        <dbReference type="ARBA" id="ARBA00022840"/>
    </source>
</evidence>
<dbReference type="OrthoDB" id="6113at2157"/>
<evidence type="ECO:0000256" key="7">
    <source>
        <dbReference type="ARBA" id="ARBA00023146"/>
    </source>
</evidence>
<dbReference type="Proteomes" id="UP000423396">
    <property type="component" value="Chromosome"/>
</dbReference>
<dbReference type="SUPFAM" id="SSF55681">
    <property type="entry name" value="Class II aaRS and biotin synthetases"/>
    <property type="match status" value="1"/>
</dbReference>
<organism evidence="10 11">
    <name type="scientific">Stygiolobus azoricus</name>
    <dbReference type="NCBI Taxonomy" id="41675"/>
    <lineage>
        <taxon>Archaea</taxon>
        <taxon>Thermoproteota</taxon>
        <taxon>Thermoprotei</taxon>
        <taxon>Sulfolobales</taxon>
        <taxon>Sulfolobaceae</taxon>
        <taxon>Stygiolobus</taxon>
    </lineage>
</organism>
<reference evidence="10 11" key="1">
    <citation type="submission" date="2019-10" db="EMBL/GenBank/DDBJ databases">
        <title>Genome Sequences from Six Type Strain Members of the Archaeal Family Sulfolobaceae: Acidianus ambivalens, Acidianus infernus, Metallosphaera prunae, Stygiolobus azoricus, Sulfolobus metallicus, and Sulfurisphaera ohwakuensis.</title>
        <authorList>
            <person name="Counts J.A."/>
            <person name="Kelly R.M."/>
        </authorList>
    </citation>
    <scope>NUCLEOTIDE SEQUENCE [LARGE SCALE GENOMIC DNA]</scope>
    <source>
        <strain evidence="10 11">FC6</strain>
    </source>
</reference>
<evidence type="ECO:0000256" key="8">
    <source>
        <dbReference type="ARBA" id="ARBA00030057"/>
    </source>
</evidence>
<dbReference type="InterPro" id="IPR036621">
    <property type="entry name" value="Anticodon-bd_dom_sf"/>
</dbReference>
<name>A0A650CMK2_9CREN</name>
<dbReference type="InterPro" id="IPR004154">
    <property type="entry name" value="Anticodon-bd"/>
</dbReference>
<dbReference type="KEGG" id="sazo:D1868_02665"/>
<dbReference type="GO" id="GO:0005737">
    <property type="term" value="C:cytoplasm"/>
    <property type="evidence" value="ECO:0007669"/>
    <property type="project" value="InterPro"/>
</dbReference>
<keyword evidence="2" id="KW-0963">Cytoplasm</keyword>
<evidence type="ECO:0000256" key="2">
    <source>
        <dbReference type="ARBA" id="ARBA00022490"/>
    </source>
</evidence>
<evidence type="ECO:0000256" key="6">
    <source>
        <dbReference type="ARBA" id="ARBA00022917"/>
    </source>
</evidence>
<keyword evidence="6" id="KW-0648">Protein biosynthesis</keyword>
<dbReference type="PANTHER" id="PTHR10745">
    <property type="entry name" value="GLYCYL-TRNA SYNTHETASE/DNA POLYMERASE SUBUNIT GAMMA-2"/>
    <property type="match status" value="1"/>
</dbReference>
<dbReference type="PRINTS" id="PR01043">
    <property type="entry name" value="TRNASYNTHGLY"/>
</dbReference>
<dbReference type="GO" id="GO:0006426">
    <property type="term" value="P:glycyl-tRNA aminoacylation"/>
    <property type="evidence" value="ECO:0007669"/>
    <property type="project" value="InterPro"/>
</dbReference>
<dbReference type="InterPro" id="IPR027031">
    <property type="entry name" value="Gly-tRNA_synthase/POLG2"/>
</dbReference>
<evidence type="ECO:0000256" key="4">
    <source>
        <dbReference type="ARBA" id="ARBA00022741"/>
    </source>
</evidence>
<sequence length="575" mass="66265">MSDLQTKVMELARRRGIFWSSYEIYGGVAGLYDIGPIGIRIKNRIVELWRKYFIKDNAEFVVEIETPLVTPYKVLEASGHVENFTDPIVECTKCHNVYRADHLIEEIAKVNVEGLKPSELDNIIREKGIKCPKCGGDLGEVRLFNLLFETNIGPYTGNKGFIRPETAQGMFTSFKRVYESFRQRLPLGIAQVGRVGRNEISPRQGLIRMREFTIMEVEFFFDPESPGEVPLDKVGDLTINILRGEEKVKGEKPVQYKLREAVDEKVILNPWMAYWMGVATKFVSTLGIPQSSTYFEEKLPHERAHYSKQTFDQIVVIGEDKVEISGHAYRSDYDLSRHMKFSGQDLTVFKKYDTPKIVKKKTVIINRDELNKEGKEFVKTFMQFINGKSPEEVEEMINKGVKVSDKEISKYVKVLEREEKVTGTHFIPHVVEPSFGVERCLYLAVLNAYKEKDGRIVLSLPKQLAPYDLAVFPLLERDELIKKAKEIYNHLQEKYDVIYDDVGSIGKRYARVDEIGVPYSITVDPTTLSDNTVTIRDRDTWNQIRVEIERLDEVIEKLFKGEEFNKLGRVVDNNE</sequence>
<evidence type="ECO:0000313" key="11">
    <source>
        <dbReference type="Proteomes" id="UP000423396"/>
    </source>
</evidence>
<evidence type="ECO:0000259" key="9">
    <source>
        <dbReference type="PROSITE" id="PS50862"/>
    </source>
</evidence>
<keyword evidence="4" id="KW-0547">Nucleotide-binding</keyword>
<dbReference type="InterPro" id="IPR002315">
    <property type="entry name" value="tRNA-synt_gly"/>
</dbReference>
<evidence type="ECO:0000313" key="10">
    <source>
        <dbReference type="EMBL" id="QGR18998.1"/>
    </source>
</evidence>
<dbReference type="EC" id="6.1.1.14" evidence="1"/>
<dbReference type="AlphaFoldDB" id="A0A650CMK2"/>
<dbReference type="SUPFAM" id="SSF52954">
    <property type="entry name" value="Class II aaRS ABD-related"/>
    <property type="match status" value="1"/>
</dbReference>
<feature type="domain" description="Aminoacyl-transfer RNA synthetases class-II family profile" evidence="9">
    <location>
        <begin position="3"/>
        <end position="466"/>
    </location>
</feature>
<dbReference type="PANTHER" id="PTHR10745:SF0">
    <property type="entry name" value="GLYCINE--TRNA LIGASE"/>
    <property type="match status" value="1"/>
</dbReference>
<dbReference type="EMBL" id="CP045483">
    <property type="protein sequence ID" value="QGR18998.1"/>
    <property type="molecule type" value="Genomic_DNA"/>
</dbReference>
<dbReference type="InterPro" id="IPR045864">
    <property type="entry name" value="aa-tRNA-synth_II/BPL/LPL"/>
</dbReference>
<keyword evidence="3 10" id="KW-0436">Ligase</keyword>
<dbReference type="FunFam" id="3.30.40.230:FF:000005">
    <property type="entry name" value="Glycine--tRNA ligase"/>
    <property type="match status" value="1"/>
</dbReference>
<dbReference type="NCBIfam" id="TIGR00389">
    <property type="entry name" value="glyS_dimeric"/>
    <property type="match status" value="1"/>
</dbReference>
<gene>
    <name evidence="10" type="primary">glyS</name>
    <name evidence="10" type="ORF">D1868_02665</name>
</gene>